<protein>
    <submittedName>
        <fullName evidence="1">Uncharacterized protein</fullName>
    </submittedName>
</protein>
<dbReference type="Proteomes" id="UP001154252">
    <property type="component" value="Unassembled WGS sequence"/>
</dbReference>
<sequence>MAPLPAIMHHPWFIADVPGWNNDGVSVGETFGGDRDYLEAAIHRLERLRDLPHTVSTLLRGSGERRFFQSAFHFQGIHEKCVEANCHWIERHLKAASSELDTVLDLYPELGEEDGEQRVKRWLENELQKGERVSMDITL</sequence>
<proteinExistence type="predicted"/>
<name>A0A9W4K6V0_9EURO</name>
<reference evidence="1" key="1">
    <citation type="submission" date="2021-07" db="EMBL/GenBank/DDBJ databases">
        <authorList>
            <person name="Branca A.L. A."/>
        </authorList>
    </citation>
    <scope>NUCLEOTIDE SEQUENCE</scope>
</reference>
<comment type="caution">
    <text evidence="1">The sequence shown here is derived from an EMBL/GenBank/DDBJ whole genome shotgun (WGS) entry which is preliminary data.</text>
</comment>
<keyword evidence="2" id="KW-1185">Reference proteome</keyword>
<dbReference type="OrthoDB" id="2906425at2759"/>
<dbReference type="EMBL" id="CAJVRC010000836">
    <property type="protein sequence ID" value="CAG8887071.1"/>
    <property type="molecule type" value="Genomic_DNA"/>
</dbReference>
<accession>A0A9W4K6V0</accession>
<dbReference type="AlphaFoldDB" id="A0A9W4K6V0"/>
<evidence type="ECO:0000313" key="1">
    <source>
        <dbReference type="EMBL" id="CAG8887071.1"/>
    </source>
</evidence>
<gene>
    <name evidence="1" type="ORF">PEGY_LOCUS994</name>
</gene>
<organism evidence="1 2">
    <name type="scientific">Penicillium egyptiacum</name>
    <dbReference type="NCBI Taxonomy" id="1303716"/>
    <lineage>
        <taxon>Eukaryota</taxon>
        <taxon>Fungi</taxon>
        <taxon>Dikarya</taxon>
        <taxon>Ascomycota</taxon>
        <taxon>Pezizomycotina</taxon>
        <taxon>Eurotiomycetes</taxon>
        <taxon>Eurotiomycetidae</taxon>
        <taxon>Eurotiales</taxon>
        <taxon>Aspergillaceae</taxon>
        <taxon>Penicillium</taxon>
    </lineage>
</organism>
<evidence type="ECO:0000313" key="2">
    <source>
        <dbReference type="Proteomes" id="UP001154252"/>
    </source>
</evidence>